<dbReference type="Proteomes" id="UP001377337">
    <property type="component" value="Chromosome"/>
</dbReference>
<dbReference type="EMBL" id="CP147407">
    <property type="protein sequence ID" value="WXB95495.1"/>
    <property type="molecule type" value="Genomic_DNA"/>
</dbReference>
<accession>A0ABZ2NE19</accession>
<dbReference type="RefSeq" id="WP_338777037.1">
    <property type="nucleotide sequence ID" value="NZ_CP147407.1"/>
</dbReference>
<keyword evidence="1" id="KW-0812">Transmembrane</keyword>
<reference evidence="2 3" key="1">
    <citation type="submission" date="2024-02" db="EMBL/GenBank/DDBJ databases">
        <title>Seven novel Bacillus-like species.</title>
        <authorList>
            <person name="Liu G."/>
        </authorList>
    </citation>
    <scope>NUCLEOTIDE SEQUENCE [LARGE SCALE GENOMIC DNA]</scope>
    <source>
        <strain evidence="2 3">FJAT-52054</strain>
    </source>
</reference>
<keyword evidence="1" id="KW-0472">Membrane</keyword>
<gene>
    <name evidence="2" type="ORF">WCV65_13060</name>
</gene>
<evidence type="ECO:0000313" key="2">
    <source>
        <dbReference type="EMBL" id="WXB95495.1"/>
    </source>
</evidence>
<feature type="transmembrane region" description="Helical" evidence="1">
    <location>
        <begin position="20"/>
        <end position="38"/>
    </location>
</feature>
<protein>
    <submittedName>
        <fullName evidence="2">Uncharacterized protein</fullName>
    </submittedName>
</protein>
<proteinExistence type="predicted"/>
<keyword evidence="3" id="KW-1185">Reference proteome</keyword>
<organism evidence="2 3">
    <name type="scientific">Metabacillus sediminis</name>
    <dbReference type="NCBI Taxonomy" id="3117746"/>
    <lineage>
        <taxon>Bacteria</taxon>
        <taxon>Bacillati</taxon>
        <taxon>Bacillota</taxon>
        <taxon>Bacilli</taxon>
        <taxon>Bacillales</taxon>
        <taxon>Bacillaceae</taxon>
        <taxon>Metabacillus</taxon>
    </lineage>
</organism>
<sequence>MGYREFCRAFHGEKVGGDVIEIYFLGPVLLTCSIAVYLEKKSGMATKAYQKRIFTRLLNKTSSIRVEEEIVDIPSGPSRKKGTLS</sequence>
<evidence type="ECO:0000313" key="3">
    <source>
        <dbReference type="Proteomes" id="UP001377337"/>
    </source>
</evidence>
<name>A0ABZ2NE19_9BACI</name>
<evidence type="ECO:0000256" key="1">
    <source>
        <dbReference type="SAM" id="Phobius"/>
    </source>
</evidence>
<keyword evidence="1" id="KW-1133">Transmembrane helix</keyword>